<organism evidence="3 4">
    <name type="scientific">Nannochloropsis gaditana</name>
    <dbReference type="NCBI Taxonomy" id="72520"/>
    <lineage>
        <taxon>Eukaryota</taxon>
        <taxon>Sar</taxon>
        <taxon>Stramenopiles</taxon>
        <taxon>Ochrophyta</taxon>
        <taxon>Eustigmatophyceae</taxon>
        <taxon>Eustigmatales</taxon>
        <taxon>Monodopsidaceae</taxon>
        <taxon>Nannochloropsis</taxon>
    </lineage>
</organism>
<gene>
    <name evidence="3" type="ORF">Naga_100247g9</name>
</gene>
<evidence type="ECO:0000256" key="2">
    <source>
        <dbReference type="SAM" id="Phobius"/>
    </source>
</evidence>
<feature type="compositionally biased region" description="Basic and acidic residues" evidence="1">
    <location>
        <begin position="1"/>
        <end position="19"/>
    </location>
</feature>
<comment type="caution">
    <text evidence="3">The sequence shown here is derived from an EMBL/GenBank/DDBJ whole genome shotgun (WGS) entry which is preliminary data.</text>
</comment>
<dbReference type="AlphaFoldDB" id="W7TV05"/>
<evidence type="ECO:0000313" key="4">
    <source>
        <dbReference type="Proteomes" id="UP000019335"/>
    </source>
</evidence>
<accession>W7TV05</accession>
<dbReference type="Proteomes" id="UP000019335">
    <property type="component" value="Chromosome 2"/>
</dbReference>
<proteinExistence type="predicted"/>
<name>W7TV05_9STRA</name>
<feature type="transmembrane region" description="Helical" evidence="2">
    <location>
        <begin position="44"/>
        <end position="62"/>
    </location>
</feature>
<reference evidence="3 4" key="1">
    <citation type="journal article" date="2014" name="Mol. Plant">
        <title>Chromosome Scale Genome Assembly and Transcriptome Profiling of Nannochloropsis gaditana in Nitrogen Depletion.</title>
        <authorList>
            <person name="Corteggiani Carpinelli E."/>
            <person name="Telatin A."/>
            <person name="Vitulo N."/>
            <person name="Forcato C."/>
            <person name="D'Angelo M."/>
            <person name="Schiavon R."/>
            <person name="Vezzi A."/>
            <person name="Giacometti G.M."/>
            <person name="Morosinotto T."/>
            <person name="Valle G."/>
        </authorList>
    </citation>
    <scope>NUCLEOTIDE SEQUENCE [LARGE SCALE GENOMIC DNA]</scope>
    <source>
        <strain evidence="3 4">B-31</strain>
    </source>
</reference>
<keyword evidence="2" id="KW-1133">Transmembrane helix</keyword>
<sequence>MVEVDGREAENAGQDRRGPLSEQSEARVANNDRAQNMPGPANNLGGWPLFVLFLAYAMLLYARDGTSEPSNGRKDATNSAPPLGDSGSSSVEILPEAPLHAARAQTSSQDTKSYVFSTWTFEGAKKKHPLQPHPRIVVQYCTS</sequence>
<keyword evidence="2" id="KW-0472">Membrane</keyword>
<protein>
    <submittedName>
        <fullName evidence="3">Uncharacterized protein</fullName>
    </submittedName>
</protein>
<keyword evidence="2" id="KW-0812">Transmembrane</keyword>
<feature type="region of interest" description="Disordered" evidence="1">
    <location>
        <begin position="1"/>
        <end position="42"/>
    </location>
</feature>
<dbReference type="EMBL" id="AZIL01000109">
    <property type="protein sequence ID" value="EWM29952.1"/>
    <property type="molecule type" value="Genomic_DNA"/>
</dbReference>
<evidence type="ECO:0000313" key="3">
    <source>
        <dbReference type="EMBL" id="EWM29952.1"/>
    </source>
</evidence>
<evidence type="ECO:0000256" key="1">
    <source>
        <dbReference type="SAM" id="MobiDB-lite"/>
    </source>
</evidence>
<feature type="region of interest" description="Disordered" evidence="1">
    <location>
        <begin position="65"/>
        <end position="111"/>
    </location>
</feature>
<keyword evidence="4" id="KW-1185">Reference proteome</keyword>